<dbReference type="CDD" id="cd02021">
    <property type="entry name" value="GntK"/>
    <property type="match status" value="1"/>
</dbReference>
<dbReference type="GO" id="GO:0019521">
    <property type="term" value="P:D-gluconate metabolic process"/>
    <property type="evidence" value="ECO:0007669"/>
    <property type="project" value="UniProtKB-KW"/>
</dbReference>
<keyword evidence="5 10" id="KW-0547">Nucleotide-binding</keyword>
<keyword evidence="8" id="KW-0311">Gluconate utilization</keyword>
<accession>A0A2K8KYX0</accession>
<dbReference type="GO" id="GO:0046316">
    <property type="term" value="F:gluconokinase activity"/>
    <property type="evidence" value="ECO:0007669"/>
    <property type="project" value="UniProtKB-EC"/>
</dbReference>
<evidence type="ECO:0000256" key="8">
    <source>
        <dbReference type="ARBA" id="ARBA00023064"/>
    </source>
</evidence>
<dbReference type="GO" id="GO:0005524">
    <property type="term" value="F:ATP binding"/>
    <property type="evidence" value="ECO:0007669"/>
    <property type="project" value="UniProtKB-KW"/>
</dbReference>
<evidence type="ECO:0000256" key="3">
    <source>
        <dbReference type="ARBA" id="ARBA00012054"/>
    </source>
</evidence>
<dbReference type="PANTHER" id="PTHR43442">
    <property type="entry name" value="GLUCONOKINASE-RELATED"/>
    <property type="match status" value="1"/>
</dbReference>
<evidence type="ECO:0000256" key="10">
    <source>
        <dbReference type="RuleBase" id="RU363066"/>
    </source>
</evidence>
<gene>
    <name evidence="11" type="ORF">REIFOR_02501</name>
</gene>
<dbReference type="EMBL" id="CP011797">
    <property type="protein sequence ID" value="ATX77626.1"/>
    <property type="molecule type" value="Genomic_DNA"/>
</dbReference>
<comment type="catalytic activity">
    <reaction evidence="9 10">
        <text>D-gluconate + ATP = 6-phospho-D-gluconate + ADP + H(+)</text>
        <dbReference type="Rhea" id="RHEA:19433"/>
        <dbReference type="ChEBI" id="CHEBI:15378"/>
        <dbReference type="ChEBI" id="CHEBI:18391"/>
        <dbReference type="ChEBI" id="CHEBI:30616"/>
        <dbReference type="ChEBI" id="CHEBI:58759"/>
        <dbReference type="ChEBI" id="CHEBI:456216"/>
        <dbReference type="EC" id="2.7.1.12"/>
    </reaction>
</comment>
<proteinExistence type="inferred from homology"/>
<comment type="pathway">
    <text evidence="1">Carbohydrate acid metabolism.</text>
</comment>
<dbReference type="OrthoDB" id="9795716at2"/>
<sequence>MKIVVMGVSGCGKTSAAEQLAAHLALNFLDADDFHNTANVAKMRAGIALTDADRADWLNILNHQLRQHSAVALACSALKRDHRDRLRANNPGVIFLYLQGSMALIWQRMQSRSEHYFNDQGLLQNQFDTLEEPGPDEAIRVNIDTTLDEVVRQCLAQLPISKEP</sequence>
<dbReference type="Gene3D" id="3.40.50.300">
    <property type="entry name" value="P-loop containing nucleotide triphosphate hydrolases"/>
    <property type="match status" value="1"/>
</dbReference>
<evidence type="ECO:0000256" key="2">
    <source>
        <dbReference type="ARBA" id="ARBA00008420"/>
    </source>
</evidence>
<evidence type="ECO:0000313" key="12">
    <source>
        <dbReference type="Proteomes" id="UP000229757"/>
    </source>
</evidence>
<evidence type="ECO:0000256" key="6">
    <source>
        <dbReference type="ARBA" id="ARBA00022777"/>
    </source>
</evidence>
<dbReference type="AlphaFoldDB" id="A0A2K8KYX0"/>
<dbReference type="InterPro" id="IPR006001">
    <property type="entry name" value="Therm_gnt_kin"/>
</dbReference>
<dbReference type="InterPro" id="IPR031322">
    <property type="entry name" value="Shikimate/glucono_kinase"/>
</dbReference>
<comment type="similarity">
    <text evidence="2 10">Belongs to the gluconokinase GntK/GntV family.</text>
</comment>
<dbReference type="Proteomes" id="UP000229757">
    <property type="component" value="Chromosome"/>
</dbReference>
<dbReference type="EC" id="2.7.1.12" evidence="3 10"/>
<keyword evidence="4 10" id="KW-0808">Transferase</keyword>
<dbReference type="GO" id="GO:0005737">
    <property type="term" value="C:cytoplasm"/>
    <property type="evidence" value="ECO:0007669"/>
    <property type="project" value="TreeGrafter"/>
</dbReference>
<protein>
    <recommendedName>
        <fullName evidence="3 10">Gluconokinase</fullName>
        <ecNumber evidence="3 10">2.7.1.12</ecNumber>
    </recommendedName>
</protein>
<evidence type="ECO:0000256" key="7">
    <source>
        <dbReference type="ARBA" id="ARBA00022840"/>
    </source>
</evidence>
<organism evidence="11 12">
    <name type="scientific">Reinekea forsetii</name>
    <dbReference type="NCBI Taxonomy" id="1336806"/>
    <lineage>
        <taxon>Bacteria</taxon>
        <taxon>Pseudomonadati</taxon>
        <taxon>Pseudomonadota</taxon>
        <taxon>Gammaproteobacteria</taxon>
        <taxon>Oceanospirillales</taxon>
        <taxon>Saccharospirillaceae</taxon>
        <taxon>Reinekea</taxon>
    </lineage>
</organism>
<keyword evidence="12" id="KW-1185">Reference proteome</keyword>
<name>A0A2K8KYX0_9GAMM</name>
<evidence type="ECO:0000256" key="9">
    <source>
        <dbReference type="ARBA" id="ARBA00048090"/>
    </source>
</evidence>
<evidence type="ECO:0000256" key="1">
    <source>
        <dbReference type="ARBA" id="ARBA00004761"/>
    </source>
</evidence>
<evidence type="ECO:0000256" key="5">
    <source>
        <dbReference type="ARBA" id="ARBA00022741"/>
    </source>
</evidence>
<dbReference type="NCBIfam" id="TIGR01313">
    <property type="entry name" value="therm_gnt_kin"/>
    <property type="match status" value="1"/>
</dbReference>
<dbReference type="SUPFAM" id="SSF52540">
    <property type="entry name" value="P-loop containing nucleoside triphosphate hydrolases"/>
    <property type="match status" value="1"/>
</dbReference>
<keyword evidence="7 10" id="KW-0067">ATP-binding</keyword>
<evidence type="ECO:0000313" key="11">
    <source>
        <dbReference type="EMBL" id="ATX77626.1"/>
    </source>
</evidence>
<dbReference type="KEGG" id="rfo:REIFOR_02501"/>
<dbReference type="PANTHER" id="PTHR43442:SF3">
    <property type="entry name" value="GLUCONOKINASE-RELATED"/>
    <property type="match status" value="1"/>
</dbReference>
<keyword evidence="6 10" id="KW-0418">Kinase</keyword>
<reference evidence="11 12" key="1">
    <citation type="journal article" date="2017" name="Environ. Microbiol.">
        <title>Genomic and physiological analyses of 'Reinekea forsetii' reveal a versatile opportunistic lifestyle during spring algae blooms.</title>
        <authorList>
            <person name="Avci B."/>
            <person name="Hahnke R.L."/>
            <person name="Chafee M."/>
            <person name="Fischer T."/>
            <person name="Gruber-Vodicka H."/>
            <person name="Tegetmeyer H.E."/>
            <person name="Harder J."/>
            <person name="Fuchs B.M."/>
            <person name="Amann R.I."/>
            <person name="Teeling H."/>
        </authorList>
    </citation>
    <scope>NUCLEOTIDE SEQUENCE [LARGE SCALE GENOMIC DNA]</scope>
    <source>
        <strain evidence="11 12">Hel1_31_D35</strain>
    </source>
</reference>
<dbReference type="Pfam" id="PF01202">
    <property type="entry name" value="SKI"/>
    <property type="match status" value="1"/>
</dbReference>
<dbReference type="FunFam" id="3.40.50.300:FF:000522">
    <property type="entry name" value="Gluconokinase"/>
    <property type="match status" value="1"/>
</dbReference>
<evidence type="ECO:0000256" key="4">
    <source>
        <dbReference type="ARBA" id="ARBA00022679"/>
    </source>
</evidence>
<dbReference type="RefSeq" id="WP_100257870.1">
    <property type="nucleotide sequence ID" value="NZ_CP011797.1"/>
</dbReference>
<dbReference type="InterPro" id="IPR027417">
    <property type="entry name" value="P-loop_NTPase"/>
</dbReference>